<keyword evidence="9" id="KW-1185">Reference proteome</keyword>
<feature type="region of interest" description="Disordered" evidence="7">
    <location>
        <begin position="244"/>
        <end position="267"/>
    </location>
</feature>
<evidence type="ECO:0000256" key="5">
    <source>
        <dbReference type="ARBA" id="ARBA00022747"/>
    </source>
</evidence>
<keyword evidence="4 6" id="KW-0949">S-adenosyl-L-methionine</keyword>
<evidence type="ECO:0000256" key="1">
    <source>
        <dbReference type="ARBA" id="ARBA00011975"/>
    </source>
</evidence>
<dbReference type="Gene3D" id="3.90.120.10">
    <property type="entry name" value="DNA Methylase, subunit A, domain 2"/>
    <property type="match status" value="1"/>
</dbReference>
<dbReference type="GO" id="GO:0008168">
    <property type="term" value="F:methyltransferase activity"/>
    <property type="evidence" value="ECO:0007669"/>
    <property type="project" value="UniProtKB-KW"/>
</dbReference>
<evidence type="ECO:0000256" key="2">
    <source>
        <dbReference type="ARBA" id="ARBA00022603"/>
    </source>
</evidence>
<dbReference type="Gene3D" id="3.40.50.150">
    <property type="entry name" value="Vaccinia Virus protein VP39"/>
    <property type="match status" value="1"/>
</dbReference>
<accession>A0ABN9P0Q8</accession>
<dbReference type="Proteomes" id="UP001190466">
    <property type="component" value="Chromosome"/>
</dbReference>
<reference evidence="8 9" key="1">
    <citation type="submission" date="2023-08" db="EMBL/GenBank/DDBJ databases">
        <authorList>
            <person name="Folkvardsen B D."/>
            <person name="Norman A."/>
        </authorList>
    </citation>
    <scope>NUCLEOTIDE SEQUENCE [LARGE SCALE GENOMIC DNA]</scope>
    <source>
        <strain evidence="8 9">Mu0050</strain>
    </source>
</reference>
<dbReference type="RefSeq" id="WP_316516087.1">
    <property type="nucleotide sequence ID" value="NZ_OY726395.1"/>
</dbReference>
<dbReference type="PANTHER" id="PTHR10629:SF52">
    <property type="entry name" value="DNA (CYTOSINE-5)-METHYLTRANSFERASE 1"/>
    <property type="match status" value="1"/>
</dbReference>
<protein>
    <recommendedName>
        <fullName evidence="1">DNA (cytosine-5-)-methyltransferase</fullName>
        <ecNumber evidence="1">2.1.1.37</ecNumber>
    </recommendedName>
</protein>
<dbReference type="InterPro" id="IPR001525">
    <property type="entry name" value="C5_MeTfrase"/>
</dbReference>
<sequence>MPREDIDLDLSPRIIDLFAGPGGLDVGATWLDIPTTGIEWDAHACTTRRKAGLETVEGDVRNYGPGDFPEANVLTGGPPCQTFTVAGTGSGRQVVDELIHEAEDMARHLGEGIPRGGFADDRTGLVLEPLRWALLALEAGRPFQAIVLEQVPAVLPIWNAFGTILRRYGYGVDVDVLRTEQFGVPQTRRRAILIARFGDDNVALPTPTHQAYRRGAADQAELGLKRWVSMEEALQRDTAFTVVSNYGSGGDPRNRGERRSDEPSATVTGKVTRNRLLMADGSESRFSHQEAGRLQTFPHDFPWSGNDIGQQIGNAIPPLLAVHVLAAALEIELDSEELERTVAASWLEGRAFPLGVRVSDRVALAE</sequence>
<evidence type="ECO:0000256" key="4">
    <source>
        <dbReference type="ARBA" id="ARBA00022691"/>
    </source>
</evidence>
<organism evidence="8 9">
    <name type="scientific">[Mycobacterium] wendilense</name>
    <dbReference type="NCBI Taxonomy" id="3064284"/>
    <lineage>
        <taxon>Bacteria</taxon>
        <taxon>Bacillati</taxon>
        <taxon>Actinomycetota</taxon>
        <taxon>Actinomycetes</taxon>
        <taxon>Mycobacteriales</taxon>
        <taxon>Mycobacteriaceae</taxon>
        <taxon>Mycolicibacter</taxon>
    </lineage>
</organism>
<keyword evidence="5" id="KW-0680">Restriction system</keyword>
<name>A0ABN9P0Q8_9MYCO</name>
<keyword evidence="3 6" id="KW-0808">Transferase</keyword>
<comment type="similarity">
    <text evidence="6">Belongs to the class I-like SAM-binding methyltransferase superfamily. C5-methyltransferase family.</text>
</comment>
<evidence type="ECO:0000313" key="8">
    <source>
        <dbReference type="EMBL" id="CAJ1581857.1"/>
    </source>
</evidence>
<dbReference type="Pfam" id="PF00145">
    <property type="entry name" value="DNA_methylase"/>
    <property type="match status" value="1"/>
</dbReference>
<dbReference type="GO" id="GO:0032259">
    <property type="term" value="P:methylation"/>
    <property type="evidence" value="ECO:0007669"/>
    <property type="project" value="UniProtKB-KW"/>
</dbReference>
<dbReference type="SUPFAM" id="SSF53335">
    <property type="entry name" value="S-adenosyl-L-methionine-dependent methyltransferases"/>
    <property type="match status" value="1"/>
</dbReference>
<feature type="compositionally biased region" description="Basic and acidic residues" evidence="7">
    <location>
        <begin position="252"/>
        <end position="262"/>
    </location>
</feature>
<proteinExistence type="inferred from homology"/>
<evidence type="ECO:0000256" key="7">
    <source>
        <dbReference type="SAM" id="MobiDB-lite"/>
    </source>
</evidence>
<feature type="active site" evidence="6">
    <location>
        <position position="80"/>
    </location>
</feature>
<dbReference type="EC" id="2.1.1.37" evidence="1"/>
<evidence type="ECO:0000256" key="6">
    <source>
        <dbReference type="PROSITE-ProRule" id="PRU01016"/>
    </source>
</evidence>
<dbReference type="PROSITE" id="PS51679">
    <property type="entry name" value="SAM_MT_C5"/>
    <property type="match status" value="1"/>
</dbReference>
<evidence type="ECO:0000313" key="9">
    <source>
        <dbReference type="Proteomes" id="UP001190466"/>
    </source>
</evidence>
<dbReference type="PRINTS" id="PR00105">
    <property type="entry name" value="C5METTRFRASE"/>
</dbReference>
<dbReference type="EMBL" id="OY726395">
    <property type="protein sequence ID" value="CAJ1581857.1"/>
    <property type="molecule type" value="Genomic_DNA"/>
</dbReference>
<keyword evidence="2 6" id="KW-0489">Methyltransferase</keyword>
<dbReference type="InterPro" id="IPR050390">
    <property type="entry name" value="C5-Methyltransferase"/>
</dbReference>
<evidence type="ECO:0000256" key="3">
    <source>
        <dbReference type="ARBA" id="ARBA00022679"/>
    </source>
</evidence>
<gene>
    <name evidence="8" type="ORF">MU0050_001764</name>
</gene>
<dbReference type="InterPro" id="IPR029063">
    <property type="entry name" value="SAM-dependent_MTases_sf"/>
</dbReference>
<dbReference type="PANTHER" id="PTHR10629">
    <property type="entry name" value="CYTOSINE-SPECIFIC METHYLTRANSFERASE"/>
    <property type="match status" value="1"/>
</dbReference>